<dbReference type="CDD" id="cd07341">
    <property type="entry name" value="M56_BlaR1_MecR1_like"/>
    <property type="match status" value="1"/>
</dbReference>
<dbReference type="SUPFAM" id="SSF47226">
    <property type="entry name" value="Histidine-containing phosphotransfer domain, HPT domain"/>
    <property type="match status" value="1"/>
</dbReference>
<dbReference type="PANTHER" id="PTHR21666">
    <property type="entry name" value="PEPTIDASE-RELATED"/>
    <property type="match status" value="1"/>
</dbReference>
<name>A0A9P6YQR9_9FUNG</name>
<dbReference type="GO" id="GO:0004222">
    <property type="term" value="F:metalloendopeptidase activity"/>
    <property type="evidence" value="ECO:0007669"/>
    <property type="project" value="TreeGrafter"/>
</dbReference>
<evidence type="ECO:0000256" key="2">
    <source>
        <dbReference type="PROSITE-ProRule" id="PRU00110"/>
    </source>
</evidence>
<reference evidence="4 5" key="1">
    <citation type="journal article" date="2020" name="Microb. Genom.">
        <title>Genetic diversity of clinical and environmental Mucorales isolates obtained from an investigation of mucormycosis cases among solid organ transplant recipients.</title>
        <authorList>
            <person name="Nguyen M.H."/>
            <person name="Kaul D."/>
            <person name="Muto C."/>
            <person name="Cheng S.J."/>
            <person name="Richter R.A."/>
            <person name="Bruno V.M."/>
            <person name="Liu G."/>
            <person name="Beyhan S."/>
            <person name="Sundermann A.J."/>
            <person name="Mounaud S."/>
            <person name="Pasculle A.W."/>
            <person name="Nierman W.C."/>
            <person name="Driscoll E."/>
            <person name="Cumbie R."/>
            <person name="Clancy C.J."/>
            <person name="Dupont C.L."/>
        </authorList>
    </citation>
    <scope>NUCLEOTIDE SEQUENCE [LARGE SCALE GENOMIC DNA]</scope>
    <source>
        <strain evidence="4 5">GL24</strain>
    </source>
</reference>
<dbReference type="Proteomes" id="UP000740926">
    <property type="component" value="Unassembled WGS sequence"/>
</dbReference>
<keyword evidence="1" id="KW-0732">Signal</keyword>
<dbReference type="EMBL" id="JAANIU010004463">
    <property type="protein sequence ID" value="KAG1555223.1"/>
    <property type="molecule type" value="Genomic_DNA"/>
</dbReference>
<dbReference type="InterPro" id="IPR036641">
    <property type="entry name" value="HPT_dom_sf"/>
</dbReference>
<comment type="caution">
    <text evidence="4">The sequence shown here is derived from an EMBL/GenBank/DDBJ whole genome shotgun (WGS) entry which is preliminary data.</text>
</comment>
<dbReference type="InterPro" id="IPR050570">
    <property type="entry name" value="Cell_wall_metabolism_enzyme"/>
</dbReference>
<dbReference type="Pfam" id="PF01627">
    <property type="entry name" value="Hpt"/>
    <property type="match status" value="1"/>
</dbReference>
<dbReference type="Pfam" id="PF05569">
    <property type="entry name" value="Peptidase_M56"/>
    <property type="match status" value="1"/>
</dbReference>
<dbReference type="InterPro" id="IPR016047">
    <property type="entry name" value="M23ase_b-sheet_dom"/>
</dbReference>
<dbReference type="SUPFAM" id="SSF51261">
    <property type="entry name" value="Duplicated hybrid motif"/>
    <property type="match status" value="1"/>
</dbReference>
<dbReference type="AlphaFoldDB" id="A0A9P6YQR9"/>
<dbReference type="PANTHER" id="PTHR21666:SF289">
    <property type="entry name" value="L-ALA--D-GLU ENDOPEPTIDASE"/>
    <property type="match status" value="1"/>
</dbReference>
<keyword evidence="5" id="KW-1185">Reference proteome</keyword>
<dbReference type="SMART" id="SM00073">
    <property type="entry name" value="HPT"/>
    <property type="match status" value="1"/>
</dbReference>
<organism evidence="4 5">
    <name type="scientific">Rhizopus delemar</name>
    <dbReference type="NCBI Taxonomy" id="936053"/>
    <lineage>
        <taxon>Eukaryota</taxon>
        <taxon>Fungi</taxon>
        <taxon>Fungi incertae sedis</taxon>
        <taxon>Mucoromycota</taxon>
        <taxon>Mucoromycotina</taxon>
        <taxon>Mucoromycetes</taxon>
        <taxon>Mucorales</taxon>
        <taxon>Mucorineae</taxon>
        <taxon>Rhizopodaceae</taxon>
        <taxon>Rhizopus</taxon>
    </lineage>
</organism>
<dbReference type="Pfam" id="PF01551">
    <property type="entry name" value="Peptidase_M23"/>
    <property type="match status" value="1"/>
</dbReference>
<dbReference type="CDD" id="cd00088">
    <property type="entry name" value="HPT"/>
    <property type="match status" value="1"/>
</dbReference>
<evidence type="ECO:0000313" key="4">
    <source>
        <dbReference type="EMBL" id="KAG1555223.1"/>
    </source>
</evidence>
<evidence type="ECO:0000259" key="3">
    <source>
        <dbReference type="PROSITE" id="PS50894"/>
    </source>
</evidence>
<feature type="modified residue" description="Phosphohistidine" evidence="2">
    <location>
        <position position="48"/>
    </location>
</feature>
<sequence>MSMDLQRFHATFFEESREGLDAMEAGLLALESGQQDAEIINSVFRAAHSIKGGAGTFGFDAIAGLTHVLETLLDELRAGKRALEGHAVDAMLPSVDVLRALLRDSQPLQAMQLPGPQSRQIMRELQQKGIALRFLAGNGTPFALCRPQPQIILPAASLALPDRTLRLVIGHEAAHLQRRDPQRAALMRLVGALYWFNPFVRRIAARVQLAAELQCDARALAEGGASNDGRLLAHAYIQTLRHATGEQPASALTHRDFGGHQLRLQHMLQGDAGRRPGITSVLLLVALGAACTVGLATVQAAAMAGPPSLPLPLPVTSVTVLEEALPPAPSFAAPLSNTRVTSVFGHVSDFRQRAHRGTDFAARRGTAVLAPADGTVIAATHAYPDGANYGTVVVIDHGAGWQSLFAHLQDFAVQPGQRVRRGDPIARSGNTGRTTGPHLHMELLRNGTRVDPQDWLQ</sequence>
<dbReference type="InterPro" id="IPR011055">
    <property type="entry name" value="Dup_hybrid_motif"/>
</dbReference>
<dbReference type="Gene3D" id="1.20.120.160">
    <property type="entry name" value="HPT domain"/>
    <property type="match status" value="1"/>
</dbReference>
<keyword evidence="2" id="KW-0597">Phosphoprotein</keyword>
<dbReference type="GO" id="GO:0000160">
    <property type="term" value="P:phosphorelay signal transduction system"/>
    <property type="evidence" value="ECO:0007669"/>
    <property type="project" value="InterPro"/>
</dbReference>
<feature type="domain" description="HPt" evidence="3">
    <location>
        <begin position="1"/>
        <end position="105"/>
    </location>
</feature>
<dbReference type="InterPro" id="IPR008207">
    <property type="entry name" value="Sig_transdc_His_kin_Hpt_dom"/>
</dbReference>
<dbReference type="PROSITE" id="PS50894">
    <property type="entry name" value="HPT"/>
    <property type="match status" value="1"/>
</dbReference>
<gene>
    <name evidence="4" type="ORF">G6F50_012883</name>
</gene>
<evidence type="ECO:0000256" key="1">
    <source>
        <dbReference type="ARBA" id="ARBA00022729"/>
    </source>
</evidence>
<dbReference type="Gene3D" id="2.70.70.10">
    <property type="entry name" value="Glucose Permease (Domain IIA)"/>
    <property type="match status" value="1"/>
</dbReference>
<dbReference type="CDD" id="cd12797">
    <property type="entry name" value="M23_peptidase"/>
    <property type="match status" value="1"/>
</dbReference>
<accession>A0A9P6YQR9</accession>
<protein>
    <recommendedName>
        <fullName evidence="3">HPt domain-containing protein</fullName>
    </recommendedName>
</protein>
<proteinExistence type="predicted"/>
<dbReference type="InterPro" id="IPR008756">
    <property type="entry name" value="Peptidase_M56"/>
</dbReference>
<evidence type="ECO:0000313" key="5">
    <source>
        <dbReference type="Proteomes" id="UP000740926"/>
    </source>
</evidence>